<feature type="region of interest" description="Disordered" evidence="1">
    <location>
        <begin position="293"/>
        <end position="320"/>
    </location>
</feature>
<name>A0A385PZ21_9FIRM</name>
<organism evidence="3 4">
    <name type="scientific">Lachnoanaerobaculum umeaense</name>
    <dbReference type="NCBI Taxonomy" id="617123"/>
    <lineage>
        <taxon>Bacteria</taxon>
        <taxon>Bacillati</taxon>
        <taxon>Bacillota</taxon>
        <taxon>Clostridia</taxon>
        <taxon>Lachnospirales</taxon>
        <taxon>Lachnospiraceae</taxon>
        <taxon>Lachnoanaerobaculum</taxon>
    </lineage>
</organism>
<keyword evidence="2" id="KW-1133">Transmembrane helix</keyword>
<dbReference type="Proteomes" id="UP000265562">
    <property type="component" value="Chromosome"/>
</dbReference>
<evidence type="ECO:0000313" key="4">
    <source>
        <dbReference type="Proteomes" id="UP000265562"/>
    </source>
</evidence>
<gene>
    <name evidence="3" type="ORF">D4A81_05415</name>
</gene>
<evidence type="ECO:0000256" key="2">
    <source>
        <dbReference type="SAM" id="Phobius"/>
    </source>
</evidence>
<dbReference type="InterPro" id="IPR025874">
    <property type="entry name" value="DZR"/>
</dbReference>
<reference evidence="3 4" key="1">
    <citation type="submission" date="2018-09" db="EMBL/GenBank/DDBJ databases">
        <title>Genome sequencing of Lachnoanaerobaculum umeaense DSM 23576.</title>
        <authorList>
            <person name="Kook J.-K."/>
            <person name="Park S.-N."/>
            <person name="Lim Y.K."/>
        </authorList>
    </citation>
    <scope>NUCLEOTIDE SEQUENCE [LARGE SCALE GENOMIC DNA]</scope>
    <source>
        <strain evidence="4">DSM 23576 \ CCUG 58757</strain>
    </source>
</reference>
<feature type="transmembrane region" description="Helical" evidence="2">
    <location>
        <begin position="132"/>
        <end position="153"/>
    </location>
</feature>
<dbReference type="KEGG" id="lua:D4A81_05415"/>
<sequence length="320" mass="35104">MLKGIKRTKNNDLVINDKGLSVLNILCVISVLSVLFFFIPTIKIYDGESMSIFSMVTYRDYGYMLTDVSALTSWLWFLLIYPIVNIVMWVLNKKSTDSKSYIYVHIIYMLNISLGFLHFTTYNFIVRFSGNFFAFLCWFMLLANLVISIYAILKTGRTAVDENATALDLNVDYAKGILNKAGNMATNVANNVSAAASKAAAGKTVNCDKCGAACPETSAFCNNCGNSLDNVKKMMSESKATASNTLVCEKCGNVCSEGATFCTKCGNNLADARRVQAEAQNRIDEAAKLAREMATDNTANESTIKNSKDDTKSNGVLLSK</sequence>
<feature type="transmembrane region" description="Helical" evidence="2">
    <location>
        <begin position="103"/>
        <end position="126"/>
    </location>
</feature>
<keyword evidence="2" id="KW-0812">Transmembrane</keyword>
<dbReference type="AlphaFoldDB" id="A0A385PZ21"/>
<feature type="transmembrane region" description="Helical" evidence="2">
    <location>
        <begin position="73"/>
        <end position="91"/>
    </location>
</feature>
<accession>A0A385PZ21</accession>
<evidence type="ECO:0000313" key="3">
    <source>
        <dbReference type="EMBL" id="AYA99418.1"/>
    </source>
</evidence>
<dbReference type="OrthoDB" id="2043420at2"/>
<protein>
    <submittedName>
        <fullName evidence="3">Zinc ribbon domain-containing protein</fullName>
    </submittedName>
</protein>
<keyword evidence="4" id="KW-1185">Reference proteome</keyword>
<dbReference type="EMBL" id="CP032364">
    <property type="protein sequence ID" value="AYA99418.1"/>
    <property type="molecule type" value="Genomic_DNA"/>
</dbReference>
<dbReference type="Pfam" id="PF12773">
    <property type="entry name" value="DZR"/>
    <property type="match status" value="1"/>
</dbReference>
<feature type="transmembrane region" description="Helical" evidence="2">
    <location>
        <begin position="21"/>
        <end position="45"/>
    </location>
</feature>
<keyword evidence="2" id="KW-0472">Membrane</keyword>
<proteinExistence type="predicted"/>
<dbReference type="RefSeq" id="WP_111524103.1">
    <property type="nucleotide sequence ID" value="NZ_CP032364.1"/>
</dbReference>
<evidence type="ECO:0000256" key="1">
    <source>
        <dbReference type="SAM" id="MobiDB-lite"/>
    </source>
</evidence>
<feature type="compositionally biased region" description="Polar residues" evidence="1">
    <location>
        <begin position="295"/>
        <end position="305"/>
    </location>
</feature>